<evidence type="ECO:0000256" key="2">
    <source>
        <dbReference type="ARBA" id="ARBA00009347"/>
    </source>
</evidence>
<dbReference type="FunFam" id="2.40.110.10:FF:000002">
    <property type="entry name" value="Acyl-CoA dehydrogenase fadE12"/>
    <property type="match status" value="1"/>
</dbReference>
<dbReference type="Gene3D" id="1.10.540.10">
    <property type="entry name" value="Acyl-CoA dehydrogenase/oxidase, N-terminal domain"/>
    <property type="match status" value="1"/>
</dbReference>
<feature type="domain" description="Acyl-CoA oxidase/dehydrogenase middle" evidence="8">
    <location>
        <begin position="121"/>
        <end position="220"/>
    </location>
</feature>
<organism evidence="10 11">
    <name type="scientific">Microbaculum marinum</name>
    <dbReference type="NCBI Taxonomy" id="1764581"/>
    <lineage>
        <taxon>Bacteria</taxon>
        <taxon>Pseudomonadati</taxon>
        <taxon>Pseudomonadota</taxon>
        <taxon>Alphaproteobacteria</taxon>
        <taxon>Hyphomicrobiales</taxon>
        <taxon>Tepidamorphaceae</taxon>
        <taxon>Microbaculum</taxon>
    </lineage>
</organism>
<gene>
    <name evidence="10" type="ORF">V3328_01685</name>
</gene>
<evidence type="ECO:0000256" key="5">
    <source>
        <dbReference type="ARBA" id="ARBA00023002"/>
    </source>
</evidence>
<dbReference type="GO" id="GO:0050660">
    <property type="term" value="F:flavin adenine dinucleotide binding"/>
    <property type="evidence" value="ECO:0007669"/>
    <property type="project" value="InterPro"/>
</dbReference>
<sequence length="386" mass="43157">MNFALSPEQEMIVETVRGFVETELYPLEDEVERRGEVPPEMGRMIQDKVRALGFYAPNVPEEFGGGGLDTLTFTLLERELGRVSMALSVFWGRPSNILCACNDEQRERYLLPAVRGDRIDCLAITEPDAGSDVRGMKTFARRDGDDWVISGTKHFISHADVADFAIVFVATGETETARGKRKELTCFLVDRGTPGFEIRKGYTSVSHRGYHNCILSFDDCRVSSAQVLGEVGAGMEVMNEWLFATRLTVAAFCVGRARRVLDLAVDWAASRTQFGQRIGDFQGTGFKLADMVTEIDAADWLTLAAAWKVDQGGDANREIASAKLYSTEMLARVTDQTLQIYGGMGLMDELPIERFWRDARVERIWDGTSEIQRHIIARTLLRDAGR</sequence>
<accession>A0AAW9RMH9</accession>
<dbReference type="InterPro" id="IPR013786">
    <property type="entry name" value="AcylCoA_DH/ox_N"/>
</dbReference>
<name>A0AAW9RMH9_9HYPH</name>
<keyword evidence="11" id="KW-1185">Reference proteome</keyword>
<dbReference type="InterPro" id="IPR037069">
    <property type="entry name" value="AcylCoA_DH/ox_N_sf"/>
</dbReference>
<dbReference type="SUPFAM" id="SSF56645">
    <property type="entry name" value="Acyl-CoA dehydrogenase NM domain-like"/>
    <property type="match status" value="1"/>
</dbReference>
<dbReference type="RefSeq" id="WP_340327905.1">
    <property type="nucleotide sequence ID" value="NZ_JAZHOF010000001.1"/>
</dbReference>
<dbReference type="InterPro" id="IPR006089">
    <property type="entry name" value="Acyl-CoA_DH_CS"/>
</dbReference>
<comment type="similarity">
    <text evidence="2 6">Belongs to the acyl-CoA dehydrogenase family.</text>
</comment>
<dbReference type="PIRSF" id="PIRSF016578">
    <property type="entry name" value="HsaA"/>
    <property type="match status" value="1"/>
</dbReference>
<feature type="domain" description="Acyl-CoA dehydrogenase/oxidase N-terminal" evidence="9">
    <location>
        <begin position="6"/>
        <end position="117"/>
    </location>
</feature>
<dbReference type="Pfam" id="PF02771">
    <property type="entry name" value="Acyl-CoA_dh_N"/>
    <property type="match status" value="1"/>
</dbReference>
<proteinExistence type="inferred from homology"/>
<evidence type="ECO:0000256" key="3">
    <source>
        <dbReference type="ARBA" id="ARBA00022630"/>
    </source>
</evidence>
<dbReference type="InterPro" id="IPR006091">
    <property type="entry name" value="Acyl-CoA_Oxase/DH_mid-dom"/>
</dbReference>
<keyword evidence="3 6" id="KW-0285">Flavoprotein</keyword>
<keyword evidence="4 6" id="KW-0274">FAD</keyword>
<feature type="domain" description="Acyl-CoA dehydrogenase/oxidase C-terminal" evidence="7">
    <location>
        <begin position="232"/>
        <end position="381"/>
    </location>
</feature>
<dbReference type="PROSITE" id="PS00072">
    <property type="entry name" value="ACYL_COA_DH_1"/>
    <property type="match status" value="1"/>
</dbReference>
<evidence type="ECO:0000313" key="10">
    <source>
        <dbReference type="EMBL" id="MEJ8570169.1"/>
    </source>
</evidence>
<dbReference type="FunFam" id="1.20.140.10:FF:000001">
    <property type="entry name" value="Acyl-CoA dehydrogenase"/>
    <property type="match status" value="1"/>
</dbReference>
<dbReference type="InterPro" id="IPR009075">
    <property type="entry name" value="AcylCo_DH/oxidase_C"/>
</dbReference>
<evidence type="ECO:0000256" key="6">
    <source>
        <dbReference type="RuleBase" id="RU362125"/>
    </source>
</evidence>
<dbReference type="Pfam" id="PF00441">
    <property type="entry name" value="Acyl-CoA_dh_1"/>
    <property type="match status" value="1"/>
</dbReference>
<dbReference type="Proteomes" id="UP001378188">
    <property type="component" value="Unassembled WGS sequence"/>
</dbReference>
<dbReference type="PANTHER" id="PTHR43884">
    <property type="entry name" value="ACYL-COA DEHYDROGENASE"/>
    <property type="match status" value="1"/>
</dbReference>
<dbReference type="Gene3D" id="2.40.110.10">
    <property type="entry name" value="Butyryl-CoA Dehydrogenase, subunit A, domain 2"/>
    <property type="match status" value="1"/>
</dbReference>
<evidence type="ECO:0000259" key="7">
    <source>
        <dbReference type="Pfam" id="PF00441"/>
    </source>
</evidence>
<dbReference type="InterPro" id="IPR036250">
    <property type="entry name" value="AcylCo_DH-like_C"/>
</dbReference>
<dbReference type="PANTHER" id="PTHR43884:SF40">
    <property type="entry name" value="ACYL-COA DEHYDROGENASE"/>
    <property type="match status" value="1"/>
</dbReference>
<reference evidence="10 11" key="1">
    <citation type="submission" date="2024-02" db="EMBL/GenBank/DDBJ databases">
        <title>Genome analysis and characterization of Microbaculum marinisediminis sp. nov., isolated from marine sediment.</title>
        <authorList>
            <person name="Du Z.-J."/>
            <person name="Ye Y.-Q."/>
            <person name="Zhang Z.-R."/>
            <person name="Yuan S.-M."/>
            <person name="Zhang X.-Y."/>
        </authorList>
    </citation>
    <scope>NUCLEOTIDE SEQUENCE [LARGE SCALE GENOMIC DNA]</scope>
    <source>
        <strain evidence="10 11">SDUM1044001</strain>
    </source>
</reference>
<keyword evidence="5 6" id="KW-0560">Oxidoreductase</keyword>
<comment type="caution">
    <text evidence="10">The sequence shown here is derived from an EMBL/GenBank/DDBJ whole genome shotgun (WGS) entry which is preliminary data.</text>
</comment>
<evidence type="ECO:0000313" key="11">
    <source>
        <dbReference type="Proteomes" id="UP001378188"/>
    </source>
</evidence>
<dbReference type="SUPFAM" id="SSF47203">
    <property type="entry name" value="Acyl-CoA dehydrogenase C-terminal domain-like"/>
    <property type="match status" value="1"/>
</dbReference>
<protein>
    <submittedName>
        <fullName evidence="10">Acyl-CoA dehydrogenase family protein</fullName>
    </submittedName>
</protein>
<dbReference type="InterPro" id="IPR046373">
    <property type="entry name" value="Acyl-CoA_Oxase/DH_mid-dom_sf"/>
</dbReference>
<dbReference type="PROSITE" id="PS00073">
    <property type="entry name" value="ACYL_COA_DH_2"/>
    <property type="match status" value="1"/>
</dbReference>
<dbReference type="InterPro" id="IPR009100">
    <property type="entry name" value="AcylCoA_DH/oxidase_NM_dom_sf"/>
</dbReference>
<comment type="cofactor">
    <cofactor evidence="1 6">
        <name>FAD</name>
        <dbReference type="ChEBI" id="CHEBI:57692"/>
    </cofactor>
</comment>
<dbReference type="Gene3D" id="1.20.140.10">
    <property type="entry name" value="Butyryl-CoA Dehydrogenase, subunit A, domain 3"/>
    <property type="match status" value="1"/>
</dbReference>
<dbReference type="Pfam" id="PF02770">
    <property type="entry name" value="Acyl-CoA_dh_M"/>
    <property type="match status" value="1"/>
</dbReference>
<evidence type="ECO:0000259" key="9">
    <source>
        <dbReference type="Pfam" id="PF02771"/>
    </source>
</evidence>
<dbReference type="EMBL" id="JAZHOF010000001">
    <property type="protein sequence ID" value="MEJ8570169.1"/>
    <property type="molecule type" value="Genomic_DNA"/>
</dbReference>
<evidence type="ECO:0000256" key="1">
    <source>
        <dbReference type="ARBA" id="ARBA00001974"/>
    </source>
</evidence>
<evidence type="ECO:0000259" key="8">
    <source>
        <dbReference type="Pfam" id="PF02770"/>
    </source>
</evidence>
<dbReference type="AlphaFoldDB" id="A0AAW9RMH9"/>
<evidence type="ECO:0000256" key="4">
    <source>
        <dbReference type="ARBA" id="ARBA00022827"/>
    </source>
</evidence>
<dbReference type="GO" id="GO:0003995">
    <property type="term" value="F:acyl-CoA dehydrogenase activity"/>
    <property type="evidence" value="ECO:0007669"/>
    <property type="project" value="InterPro"/>
</dbReference>